<dbReference type="PANTHER" id="PTHR33744:SF15">
    <property type="entry name" value="CARBOHYDRATE DIACID REGULATOR"/>
    <property type="match status" value="1"/>
</dbReference>
<dbReference type="RefSeq" id="WP_115002661.1">
    <property type="nucleotide sequence ID" value="NZ_UGHS01000001.1"/>
</dbReference>
<dbReference type="GO" id="GO:0003677">
    <property type="term" value="F:DNA binding"/>
    <property type="evidence" value="ECO:0007669"/>
    <property type="project" value="UniProtKB-KW"/>
</dbReference>
<dbReference type="Pfam" id="PF13556">
    <property type="entry name" value="HTH_30"/>
    <property type="match status" value="1"/>
</dbReference>
<gene>
    <name evidence="3" type="primary">cdaR</name>
    <name evidence="3" type="ORF">NCTC13335_00416</name>
</gene>
<dbReference type="OrthoDB" id="9792148at2"/>
<organism evidence="3 4">
    <name type="scientific">Haemophilus pittmaniae</name>
    <dbReference type="NCBI Taxonomy" id="249188"/>
    <lineage>
        <taxon>Bacteria</taxon>
        <taxon>Pseudomonadati</taxon>
        <taxon>Pseudomonadota</taxon>
        <taxon>Gammaproteobacteria</taxon>
        <taxon>Pasteurellales</taxon>
        <taxon>Pasteurellaceae</taxon>
        <taxon>Haemophilus</taxon>
    </lineage>
</organism>
<evidence type="ECO:0000259" key="1">
    <source>
        <dbReference type="Pfam" id="PF05651"/>
    </source>
</evidence>
<feature type="domain" description="PucR C-terminal helix-turn-helix" evidence="2">
    <location>
        <begin position="304"/>
        <end position="360"/>
    </location>
</feature>
<evidence type="ECO:0000313" key="3">
    <source>
        <dbReference type="EMBL" id="STO92577.1"/>
    </source>
</evidence>
<keyword evidence="3" id="KW-0238">DNA-binding</keyword>
<reference evidence="3 4" key="1">
    <citation type="submission" date="2018-06" db="EMBL/GenBank/DDBJ databases">
        <authorList>
            <consortium name="Pathogen Informatics"/>
            <person name="Doyle S."/>
        </authorList>
    </citation>
    <scope>NUCLEOTIDE SEQUENCE [LARGE SCALE GENOMIC DNA]</scope>
    <source>
        <strain evidence="3 4">NCTC13335</strain>
    </source>
</reference>
<dbReference type="InterPro" id="IPR025736">
    <property type="entry name" value="PucR_C-HTH_dom"/>
</dbReference>
<dbReference type="InterPro" id="IPR042070">
    <property type="entry name" value="PucR_C-HTH_sf"/>
</dbReference>
<proteinExistence type="predicted"/>
<dbReference type="EMBL" id="UGHS01000001">
    <property type="protein sequence ID" value="STO92577.1"/>
    <property type="molecule type" value="Genomic_DNA"/>
</dbReference>
<dbReference type="AlphaFoldDB" id="A0A377IYH0"/>
<evidence type="ECO:0000259" key="2">
    <source>
        <dbReference type="Pfam" id="PF13556"/>
    </source>
</evidence>
<keyword evidence="4" id="KW-1185">Reference proteome</keyword>
<name>A0A377IYH0_9PAST</name>
<dbReference type="Gene3D" id="1.10.10.2840">
    <property type="entry name" value="PucR C-terminal helix-turn-helix domain"/>
    <property type="match status" value="1"/>
</dbReference>
<dbReference type="PANTHER" id="PTHR33744">
    <property type="entry name" value="CARBOHYDRATE DIACID REGULATOR"/>
    <property type="match status" value="1"/>
</dbReference>
<protein>
    <submittedName>
        <fullName evidence="3">DNA-binding transcriptional activator</fullName>
    </submittedName>
</protein>
<dbReference type="InterPro" id="IPR008599">
    <property type="entry name" value="Diacid_rec"/>
</dbReference>
<evidence type="ECO:0000313" key="4">
    <source>
        <dbReference type="Proteomes" id="UP000255264"/>
    </source>
</evidence>
<dbReference type="Pfam" id="PF05651">
    <property type="entry name" value="Diacid_rec"/>
    <property type="match status" value="1"/>
</dbReference>
<dbReference type="InterPro" id="IPR051448">
    <property type="entry name" value="CdaR-like_regulators"/>
</dbReference>
<accession>A0A377IYH0</accession>
<feature type="domain" description="Putative sugar diacid recognition" evidence="1">
    <location>
        <begin position="4"/>
        <end position="137"/>
    </location>
</feature>
<sequence length="364" mass="41355">MRLDGILAEKIVKRAMKIIGHSVNVMDEQGIIIASGDIRRLRQLHTGAVLALRENRIVEIDDTLAQKWNFEAQPGINLPIRYMGKNIGVVGISGNPDKLKDYAELVRMTAELIVEQDALVERQSWERRYKEEFILQLIKGNLSQQEMVRQAAFFTFSLDLPRVVLLIKLLNPNVENLQHLVNYLEQSGPSQEVAILSLDQIVVLQPLKLFNLDNTLLPSEYLDCGYKVAVGVRLAEAGGDALSLSYRTALTTLDYGLKQHPRKQYYLFEDYRLPVLLAGLADSWQAEELLKPLAPLRMPENKVLLKTLQQYFLANCDPLLSAQKLYIHPNTLRYRLTKIELVTGLSFNNIDDKLSFYLAIVLGI</sequence>
<dbReference type="Proteomes" id="UP000255264">
    <property type="component" value="Unassembled WGS sequence"/>
</dbReference>